<dbReference type="EMBL" id="JAGYPJ010000001">
    <property type="protein sequence ID" value="MBS4200301.1"/>
    <property type="molecule type" value="Genomic_DNA"/>
</dbReference>
<dbReference type="Proteomes" id="UP000682713">
    <property type="component" value="Unassembled WGS sequence"/>
</dbReference>
<organism evidence="1 2">
    <name type="scientific">Lederbergia citrisecunda</name>
    <dbReference type="NCBI Taxonomy" id="2833583"/>
    <lineage>
        <taxon>Bacteria</taxon>
        <taxon>Bacillati</taxon>
        <taxon>Bacillota</taxon>
        <taxon>Bacilli</taxon>
        <taxon>Bacillales</taxon>
        <taxon>Bacillaceae</taxon>
        <taxon>Lederbergia</taxon>
    </lineage>
</organism>
<comment type="caution">
    <text evidence="1">The sequence shown here is derived from an EMBL/GenBank/DDBJ whole genome shotgun (WGS) entry which is preliminary data.</text>
</comment>
<reference evidence="1 2" key="1">
    <citation type="submission" date="2021-05" db="EMBL/GenBank/DDBJ databases">
        <title>Novel Bacillus species.</title>
        <authorList>
            <person name="Liu G."/>
        </authorList>
    </citation>
    <scope>NUCLEOTIDE SEQUENCE [LARGE SCALE GENOMIC DNA]</scope>
    <source>
        <strain evidence="1 2">FJAT-49732</strain>
    </source>
</reference>
<keyword evidence="2" id="KW-1185">Reference proteome</keyword>
<protein>
    <submittedName>
        <fullName evidence="1">Uncharacterized protein</fullName>
    </submittedName>
</protein>
<proteinExistence type="predicted"/>
<name>A0A942YNH4_9BACI</name>
<accession>A0A942YNH4</accession>
<evidence type="ECO:0000313" key="2">
    <source>
        <dbReference type="Proteomes" id="UP000682713"/>
    </source>
</evidence>
<dbReference type="RefSeq" id="WP_213110895.1">
    <property type="nucleotide sequence ID" value="NZ_JAGYPJ010000001.1"/>
</dbReference>
<evidence type="ECO:0000313" key="1">
    <source>
        <dbReference type="EMBL" id="MBS4200301.1"/>
    </source>
</evidence>
<sequence length="57" mass="6658">MGRYYKELFPGVTVVEVCLCESSENIRYIRKCLLEQEHQRNLIRIAEARAKFGIVAI</sequence>
<gene>
    <name evidence="1" type="ORF">KHA93_11730</name>
</gene>
<dbReference type="AlphaFoldDB" id="A0A942YNH4"/>